<evidence type="ECO:0000313" key="1">
    <source>
        <dbReference type="EMBL" id="MFC5286746.1"/>
    </source>
</evidence>
<evidence type="ECO:0000313" key="2">
    <source>
        <dbReference type="Proteomes" id="UP001596157"/>
    </source>
</evidence>
<dbReference type="RefSeq" id="WP_378244963.1">
    <property type="nucleotide sequence ID" value="NZ_JBHSKF010000002.1"/>
</dbReference>
<reference evidence="2" key="1">
    <citation type="journal article" date="2019" name="Int. J. Syst. Evol. Microbiol.">
        <title>The Global Catalogue of Microorganisms (GCM) 10K type strain sequencing project: providing services to taxonomists for standard genome sequencing and annotation.</title>
        <authorList>
            <consortium name="The Broad Institute Genomics Platform"/>
            <consortium name="The Broad Institute Genome Sequencing Center for Infectious Disease"/>
            <person name="Wu L."/>
            <person name="Ma J."/>
        </authorList>
    </citation>
    <scope>NUCLEOTIDE SEQUENCE [LARGE SCALE GENOMIC DNA]</scope>
    <source>
        <strain evidence="2">CCUG 59778</strain>
    </source>
</reference>
<protein>
    <recommendedName>
        <fullName evidence="3">Nitroreductase family protein</fullName>
    </recommendedName>
</protein>
<dbReference type="SUPFAM" id="SSF55469">
    <property type="entry name" value="FMN-dependent nitroreductase-like"/>
    <property type="match status" value="1"/>
</dbReference>
<proteinExistence type="predicted"/>
<evidence type="ECO:0008006" key="3">
    <source>
        <dbReference type="Google" id="ProtNLM"/>
    </source>
</evidence>
<dbReference type="InterPro" id="IPR000415">
    <property type="entry name" value="Nitroreductase-like"/>
</dbReference>
<name>A0ABW0ELD3_9PSEU</name>
<dbReference type="Proteomes" id="UP001596157">
    <property type="component" value="Unassembled WGS sequence"/>
</dbReference>
<organism evidence="1 2">
    <name type="scientific">Actinokineospora guangxiensis</name>
    <dbReference type="NCBI Taxonomy" id="1490288"/>
    <lineage>
        <taxon>Bacteria</taxon>
        <taxon>Bacillati</taxon>
        <taxon>Actinomycetota</taxon>
        <taxon>Actinomycetes</taxon>
        <taxon>Pseudonocardiales</taxon>
        <taxon>Pseudonocardiaceae</taxon>
        <taxon>Actinokineospora</taxon>
    </lineage>
</organism>
<dbReference type="Gene3D" id="3.40.109.10">
    <property type="entry name" value="NADH Oxidase"/>
    <property type="match status" value="2"/>
</dbReference>
<comment type="caution">
    <text evidence="1">The sequence shown here is derived from an EMBL/GenBank/DDBJ whole genome shotgun (WGS) entry which is preliminary data.</text>
</comment>
<accession>A0ABW0ELD3</accession>
<keyword evidence="2" id="KW-1185">Reference proteome</keyword>
<sequence>MTTTRARWTAAEETLLAVAAHRAPAAHGPHPWVLEARGHDVSVIERVEARLPRHDRSGRDRLISCGAAVANLRLAVRALGWSESWRHFPDPHRRDVVALVRAHRPLDPTPRDRALHAAIPLRRSHRGGFAGAPTAAERVELLAANDAMGVAVVALDSLDANLEHLLNHAVPRLSRDRSYRTELAAWTGSTDIRAMSGLGGPNGGWRLVVITTDDGPTDHLHAGVALQRTWLAATAAGLTASVATQPLHVPEVRAGLIEAAELPGFPQAILRVGVPDRTRPSGKD</sequence>
<gene>
    <name evidence="1" type="ORF">ACFPM7_06755</name>
</gene>
<dbReference type="EMBL" id="JBHSKF010000002">
    <property type="protein sequence ID" value="MFC5286746.1"/>
    <property type="molecule type" value="Genomic_DNA"/>
</dbReference>